<comment type="caution">
    <text evidence="1">The sequence shown here is derived from an EMBL/GenBank/DDBJ whole genome shotgun (WGS) entry which is preliminary data.</text>
</comment>
<evidence type="ECO:0000313" key="2">
    <source>
        <dbReference type="Proteomes" id="UP000821656"/>
    </source>
</evidence>
<protein>
    <submittedName>
        <fullName evidence="1">Uncharacterized protein</fullName>
    </submittedName>
</protein>
<sequence>MQEQEQFQLLEEEEFISEFNEIMYIIFIYGQLSMKLLTYCTKNNLKRKEGAFSESLALMYNVSLNTKYE</sequence>
<organism evidence="1 2">
    <name type="scientific">Clostridium beijerinckii</name>
    <name type="common">Clostridium MP</name>
    <dbReference type="NCBI Taxonomy" id="1520"/>
    <lineage>
        <taxon>Bacteria</taxon>
        <taxon>Bacillati</taxon>
        <taxon>Bacillota</taxon>
        <taxon>Clostridia</taxon>
        <taxon>Eubacteriales</taxon>
        <taxon>Clostridiaceae</taxon>
        <taxon>Clostridium</taxon>
    </lineage>
</organism>
<name>A0A9Q5D0R7_CLOBE</name>
<reference evidence="1" key="1">
    <citation type="submission" date="2020-05" db="EMBL/GenBank/DDBJ databases">
        <title>Genomic insights into acetone-butanol-ethanol (ABE) fermentation by sequencing solventogenic clostridia strains.</title>
        <authorList>
            <person name="Brown S."/>
        </authorList>
    </citation>
    <scope>NUCLEOTIDE SEQUENCE</scope>
    <source>
        <strain evidence="1">DJ126</strain>
    </source>
</reference>
<proteinExistence type="predicted"/>
<gene>
    <name evidence="1" type="ORF">DFH45_003980</name>
</gene>
<evidence type="ECO:0000313" key="1">
    <source>
        <dbReference type="EMBL" id="NRV11017.1"/>
    </source>
</evidence>
<dbReference type="Proteomes" id="UP000821656">
    <property type="component" value="Unassembled WGS sequence"/>
</dbReference>
<dbReference type="EMBL" id="JABSXK010000001">
    <property type="protein sequence ID" value="NRV11017.1"/>
    <property type="molecule type" value="Genomic_DNA"/>
</dbReference>
<accession>A0A9Q5D0R7</accession>
<dbReference type="AlphaFoldDB" id="A0A9Q5D0R7"/>